<dbReference type="InterPro" id="IPR004007">
    <property type="entry name" value="DhaL_dom"/>
</dbReference>
<dbReference type="InterPro" id="IPR050861">
    <property type="entry name" value="Dihydroxyacetone_Kinase"/>
</dbReference>
<dbReference type="PROSITE" id="PS51480">
    <property type="entry name" value="DHAL"/>
    <property type="match status" value="1"/>
</dbReference>
<dbReference type="AlphaFoldDB" id="A0A290Z593"/>
<dbReference type="FunFam" id="3.30.1180.20:FF:000001">
    <property type="entry name" value="Dihydroxyacetone kinase 1"/>
    <property type="match status" value="1"/>
</dbReference>
<sequence>MTRLRNDPAEFADQLVDGFVAANATRVRRVPGGVVRVAKSAPGTVAIVTGGGSGHYPAFGGLVGTGMAHGAAMGNVFASPSARQVRSVAKAVDNGAGVLFVFGRYAGDVLNFGQAEQRLIADGIPSRTVPVTDDVSVADREDPATRRGLAGGLAVIKLAAAAAEAGLTLEQVASVAERANASTRTIGVAFSGCTLPGASEPLFTVPEGRMAIGMGVHGEPGTEEQDVPSADEMAATLVRKVLEHAPVAGPARAAVLLNGLGAVKYEELFVVYREVARLLAEAGIELVEPEVGEFYTSFDMAGLSLSLVWLDEELERYWRAPADSPGYRKTPSPAASADPAAGETTHLDLEEAVPAATEASKAAAKRAAAAIEASRIAIDQAADELGRIDAIAGDGDHGIGMQRGITAAAAAAARAVDEGAGLGTTLRIAGDEWADKAGGTSGALWGVALYAAGSAFGDDEPGDAATAVAAAVDAILGLGGAEVGDKTMVDALVPYRTAFADAVASGDADPWTTAARAADAAARATADLKPRMGRARTHVERSLGTPDAGAISFALVVTTVAGVLATS</sequence>
<feature type="domain" description="DhaK" evidence="7">
    <location>
        <begin position="7"/>
        <end position="327"/>
    </location>
</feature>
<dbReference type="Gene3D" id="3.40.50.10440">
    <property type="entry name" value="Dihydroxyacetone kinase, domain 1"/>
    <property type="match status" value="1"/>
</dbReference>
<protein>
    <submittedName>
        <fullName evidence="8">D-erythrulose kinase</fullName>
    </submittedName>
</protein>
<evidence type="ECO:0000313" key="9">
    <source>
        <dbReference type="Proteomes" id="UP000218505"/>
    </source>
</evidence>
<accession>A0A290Z593</accession>
<dbReference type="GO" id="GO:0005829">
    <property type="term" value="C:cytosol"/>
    <property type="evidence" value="ECO:0007669"/>
    <property type="project" value="TreeGrafter"/>
</dbReference>
<dbReference type="InterPro" id="IPR036117">
    <property type="entry name" value="DhaL_dom_sf"/>
</dbReference>
<dbReference type="GO" id="GO:0019563">
    <property type="term" value="P:glycerol catabolic process"/>
    <property type="evidence" value="ECO:0007669"/>
    <property type="project" value="TreeGrafter"/>
</dbReference>
<evidence type="ECO:0000259" key="6">
    <source>
        <dbReference type="PROSITE" id="PS51480"/>
    </source>
</evidence>
<gene>
    <name evidence="8" type="ORF">CNX65_13430</name>
</gene>
<dbReference type="NCBIfam" id="NF011049">
    <property type="entry name" value="PRK14479.1"/>
    <property type="match status" value="1"/>
</dbReference>
<evidence type="ECO:0000256" key="3">
    <source>
        <dbReference type="ARBA" id="ARBA00022777"/>
    </source>
</evidence>
<evidence type="ECO:0000256" key="1">
    <source>
        <dbReference type="ARBA" id="ARBA00022679"/>
    </source>
</evidence>
<dbReference type="InterPro" id="IPR004006">
    <property type="entry name" value="DhaK_dom"/>
</dbReference>
<keyword evidence="2" id="KW-0547">Nucleotide-binding</keyword>
<dbReference type="GO" id="GO:0004371">
    <property type="term" value="F:glycerone kinase activity"/>
    <property type="evidence" value="ECO:0007669"/>
    <property type="project" value="InterPro"/>
</dbReference>
<evidence type="ECO:0000256" key="2">
    <source>
        <dbReference type="ARBA" id="ARBA00022741"/>
    </source>
</evidence>
<dbReference type="SMART" id="SM01120">
    <property type="entry name" value="Dak2"/>
    <property type="match status" value="1"/>
</dbReference>
<dbReference type="EMBL" id="CP023445">
    <property type="protein sequence ID" value="ATE54168.1"/>
    <property type="molecule type" value="Genomic_DNA"/>
</dbReference>
<keyword evidence="1" id="KW-0808">Transferase</keyword>
<reference evidence="8" key="1">
    <citation type="submission" date="2017-09" db="EMBL/GenBank/DDBJ databases">
        <title>Complete Genome Sequence of ansamitocin-producing Bacterium Actinosynnema pretiosum X47.</title>
        <authorList>
            <person name="Cao G."/>
            <person name="Zong G."/>
            <person name="Zhong C."/>
            <person name="Fu J."/>
        </authorList>
    </citation>
    <scope>NUCLEOTIDE SEQUENCE [LARGE SCALE GENOMIC DNA]</scope>
    <source>
        <strain evidence="8">X47</strain>
    </source>
</reference>
<evidence type="ECO:0000259" key="7">
    <source>
        <dbReference type="PROSITE" id="PS51481"/>
    </source>
</evidence>
<feature type="domain" description="DhaL" evidence="6">
    <location>
        <begin position="365"/>
        <end position="562"/>
    </location>
</feature>
<dbReference type="PROSITE" id="PS51481">
    <property type="entry name" value="DHAK"/>
    <property type="match status" value="1"/>
</dbReference>
<dbReference type="FunFam" id="1.25.40.340:FF:000002">
    <property type="entry name" value="Dihydroxyacetone kinase, L subunit"/>
    <property type="match status" value="1"/>
</dbReference>
<keyword evidence="9" id="KW-1185">Reference proteome</keyword>
<dbReference type="PANTHER" id="PTHR28629">
    <property type="entry name" value="TRIOKINASE/FMN CYCLASE"/>
    <property type="match status" value="1"/>
</dbReference>
<dbReference type="SUPFAM" id="SSF82549">
    <property type="entry name" value="DAK1/DegV-like"/>
    <property type="match status" value="1"/>
</dbReference>
<dbReference type="Gene3D" id="1.25.40.340">
    <property type="match status" value="1"/>
</dbReference>
<keyword evidence="4" id="KW-0067">ATP-binding</keyword>
<dbReference type="GO" id="GO:0005524">
    <property type="term" value="F:ATP binding"/>
    <property type="evidence" value="ECO:0007669"/>
    <property type="project" value="UniProtKB-KW"/>
</dbReference>
<feature type="region of interest" description="Disordered" evidence="5">
    <location>
        <begin position="322"/>
        <end position="343"/>
    </location>
</feature>
<organism evidence="8 9">
    <name type="scientific">Actinosynnema pretiosum</name>
    <dbReference type="NCBI Taxonomy" id="42197"/>
    <lineage>
        <taxon>Bacteria</taxon>
        <taxon>Bacillati</taxon>
        <taxon>Actinomycetota</taxon>
        <taxon>Actinomycetes</taxon>
        <taxon>Pseudonocardiales</taxon>
        <taxon>Pseudonocardiaceae</taxon>
        <taxon>Actinosynnema</taxon>
    </lineage>
</organism>
<evidence type="ECO:0000256" key="5">
    <source>
        <dbReference type="SAM" id="MobiDB-lite"/>
    </source>
</evidence>
<dbReference type="FunFam" id="3.40.50.10440:FF:000001">
    <property type="entry name" value="Dihydroxyacetone kinase, DhaK subunit"/>
    <property type="match status" value="1"/>
</dbReference>
<keyword evidence="3 8" id="KW-0418">Kinase</keyword>
<name>A0A290Z593_9PSEU</name>
<dbReference type="PANTHER" id="PTHR28629:SF4">
    <property type="entry name" value="TRIOKINASE_FMN CYCLASE"/>
    <property type="match status" value="1"/>
</dbReference>
<dbReference type="SUPFAM" id="SSF101473">
    <property type="entry name" value="DhaL-like"/>
    <property type="match status" value="1"/>
</dbReference>
<dbReference type="Proteomes" id="UP000218505">
    <property type="component" value="Chromosome"/>
</dbReference>
<dbReference type="Gene3D" id="3.30.1180.20">
    <property type="entry name" value="Dihydroxyacetone kinase, domain 2"/>
    <property type="match status" value="1"/>
</dbReference>
<dbReference type="Pfam" id="PF02734">
    <property type="entry name" value="Dak2"/>
    <property type="match status" value="1"/>
</dbReference>
<dbReference type="KEGG" id="apre:CNX65_13430"/>
<evidence type="ECO:0000313" key="8">
    <source>
        <dbReference type="EMBL" id="ATE54168.1"/>
    </source>
</evidence>
<feature type="compositionally biased region" description="Low complexity" evidence="5">
    <location>
        <begin position="331"/>
        <end position="341"/>
    </location>
</feature>
<dbReference type="RefSeq" id="WP_096493088.1">
    <property type="nucleotide sequence ID" value="NZ_CP023445.1"/>
</dbReference>
<proteinExistence type="predicted"/>
<dbReference type="Pfam" id="PF02733">
    <property type="entry name" value="Dak1"/>
    <property type="match status" value="1"/>
</dbReference>
<evidence type="ECO:0000256" key="4">
    <source>
        <dbReference type="ARBA" id="ARBA00022840"/>
    </source>
</evidence>